<keyword evidence="1" id="KW-1133">Transmembrane helix</keyword>
<name>A0AA97FD79_9EURY</name>
<keyword evidence="1" id="KW-0472">Membrane</keyword>
<feature type="transmembrane region" description="Helical" evidence="1">
    <location>
        <begin position="44"/>
        <end position="69"/>
    </location>
</feature>
<dbReference type="GeneID" id="85230290"/>
<evidence type="ECO:0000313" key="2">
    <source>
        <dbReference type="EMBL" id="WOF16809.1"/>
    </source>
</evidence>
<organism evidence="2 3">
    <name type="scientific">Methanochimaera problematica</name>
    <dbReference type="NCBI Taxonomy" id="2609417"/>
    <lineage>
        <taxon>Archaea</taxon>
        <taxon>Methanobacteriati</taxon>
        <taxon>Methanobacteriota</taxon>
        <taxon>Stenosarchaea group</taxon>
        <taxon>Methanomicrobia</taxon>
        <taxon>Methanomicrobiales</taxon>
        <taxon>Methanomicrobiaceae</taxon>
        <taxon>Methanochimaera</taxon>
    </lineage>
</organism>
<dbReference type="Proteomes" id="UP001301797">
    <property type="component" value="Chromosome"/>
</dbReference>
<evidence type="ECO:0000256" key="1">
    <source>
        <dbReference type="SAM" id="Phobius"/>
    </source>
</evidence>
<dbReference type="AlphaFoldDB" id="A0AA97FD79"/>
<accession>A0AA97FD79</accession>
<dbReference type="RefSeq" id="WP_317136241.1">
    <property type="nucleotide sequence ID" value="NZ_CP043875.1"/>
</dbReference>
<dbReference type="KEGG" id="mefw:F1737_08960"/>
<keyword evidence="3" id="KW-1185">Reference proteome</keyword>
<dbReference type="EMBL" id="CP043875">
    <property type="protein sequence ID" value="WOF16809.1"/>
    <property type="molecule type" value="Genomic_DNA"/>
</dbReference>
<protein>
    <recommendedName>
        <fullName evidence="4">YgjV family protein</fullName>
    </recommendedName>
</protein>
<sequence length="93" mass="10152">MIALLALLQTPAMLLGIIGAVLTVSHTRTHRKAGYCSWVIGNTLWFISGIFTGNINLIIQFGFFALLAVQGISINRESRKNMDPPHCGIVNLT</sequence>
<evidence type="ECO:0000313" key="3">
    <source>
        <dbReference type="Proteomes" id="UP001301797"/>
    </source>
</evidence>
<gene>
    <name evidence="2" type="ORF">F1737_08960</name>
</gene>
<keyword evidence="1" id="KW-0812">Transmembrane</keyword>
<evidence type="ECO:0008006" key="4">
    <source>
        <dbReference type="Google" id="ProtNLM"/>
    </source>
</evidence>
<proteinExistence type="predicted"/>
<reference evidence="2 3" key="1">
    <citation type="submission" date="2019-09" db="EMBL/GenBank/DDBJ databases">
        <title>The complete genome of Methanoplanus sp. FWC-SCC4.</title>
        <authorList>
            <person name="Chen S.-C."/>
            <person name="Zhou Y.-Z."/>
            <person name="Lai M.-C."/>
        </authorList>
    </citation>
    <scope>NUCLEOTIDE SEQUENCE [LARGE SCALE GENOMIC DNA]</scope>
    <source>
        <strain evidence="2 3">FWC-SCC4</strain>
    </source>
</reference>